<reference evidence="1 2" key="1">
    <citation type="submission" date="2020-01" db="EMBL/GenBank/DDBJ databases">
        <authorList>
            <person name="Kim M.K."/>
        </authorList>
    </citation>
    <scope>NUCLEOTIDE SEQUENCE [LARGE SCALE GENOMIC DNA]</scope>
    <source>
        <strain evidence="1 2">172606-1</strain>
    </source>
</reference>
<dbReference type="Proteomes" id="UP000480178">
    <property type="component" value="Chromosome"/>
</dbReference>
<protein>
    <submittedName>
        <fullName evidence="1">Uncharacterized protein</fullName>
    </submittedName>
</protein>
<dbReference type="AlphaFoldDB" id="A0A6C0GI00"/>
<keyword evidence="2" id="KW-1185">Reference proteome</keyword>
<proteinExistence type="predicted"/>
<accession>A0A6C0GI00</accession>
<evidence type="ECO:0000313" key="1">
    <source>
        <dbReference type="EMBL" id="QHT67444.1"/>
    </source>
</evidence>
<dbReference type="RefSeq" id="WP_162443473.1">
    <property type="nucleotide sequence ID" value="NZ_CP048222.1"/>
</dbReference>
<dbReference type="EMBL" id="CP048222">
    <property type="protein sequence ID" value="QHT67444.1"/>
    <property type="molecule type" value="Genomic_DNA"/>
</dbReference>
<evidence type="ECO:0000313" key="2">
    <source>
        <dbReference type="Proteomes" id="UP000480178"/>
    </source>
</evidence>
<name>A0A6C0GI00_9BACT</name>
<organism evidence="1 2">
    <name type="scientific">Rhodocytophaga rosea</name>
    <dbReference type="NCBI Taxonomy" id="2704465"/>
    <lineage>
        <taxon>Bacteria</taxon>
        <taxon>Pseudomonadati</taxon>
        <taxon>Bacteroidota</taxon>
        <taxon>Cytophagia</taxon>
        <taxon>Cytophagales</taxon>
        <taxon>Rhodocytophagaceae</taxon>
        <taxon>Rhodocytophaga</taxon>
    </lineage>
</organism>
<dbReference type="KEGG" id="rhoz:GXP67_12790"/>
<gene>
    <name evidence="1" type="ORF">GXP67_12790</name>
</gene>
<sequence>MRLLLVIFYILILSYEGLAQKQLTPETLIGEWKIVHYPIIIREIHPAVHHSLDPKAELLQQGDTLISFNKKEFLINRGQKKGKYKIRDNALFLNSAMYIFHYDSDNKFHLSRIMSAEYTFSYWFYRIN</sequence>